<gene>
    <name evidence="2" type="ORF">IPOD504_LOCUS7545</name>
</gene>
<evidence type="ECO:0008006" key="4">
    <source>
        <dbReference type="Google" id="ProtNLM"/>
    </source>
</evidence>
<evidence type="ECO:0000313" key="3">
    <source>
        <dbReference type="Proteomes" id="UP000837857"/>
    </source>
</evidence>
<dbReference type="Proteomes" id="UP000837857">
    <property type="component" value="Chromosome 2"/>
</dbReference>
<proteinExistence type="predicted"/>
<keyword evidence="3" id="KW-1185">Reference proteome</keyword>
<feature type="transmembrane region" description="Helical" evidence="1">
    <location>
        <begin position="41"/>
        <end position="60"/>
    </location>
</feature>
<feature type="transmembrane region" description="Helical" evidence="1">
    <location>
        <begin position="103"/>
        <end position="128"/>
    </location>
</feature>
<evidence type="ECO:0000313" key="2">
    <source>
        <dbReference type="EMBL" id="CAH2050578.1"/>
    </source>
</evidence>
<evidence type="ECO:0000256" key="1">
    <source>
        <dbReference type="SAM" id="Phobius"/>
    </source>
</evidence>
<protein>
    <recommendedName>
        <fullName evidence="4">Transmembrane protein</fullName>
    </recommendedName>
</protein>
<sequence length="135" mass="14225">MGLYKNSAPGSSSSLSLLTEAVPCCVFNPTFSRTKINKMQLTTIVVLACLVATVVASVNYETPVEDVLSLRDDVSAYESMYGEYENERSPRTKRGLLLLKKKLLLGALGLKAAKVGAVGAGIAGALALKGKAWSG</sequence>
<dbReference type="EMBL" id="OW152814">
    <property type="protein sequence ID" value="CAH2050578.1"/>
    <property type="molecule type" value="Genomic_DNA"/>
</dbReference>
<reference evidence="2" key="1">
    <citation type="submission" date="2022-03" db="EMBL/GenBank/DDBJ databases">
        <authorList>
            <person name="Martin H S."/>
        </authorList>
    </citation>
    <scope>NUCLEOTIDE SEQUENCE</scope>
</reference>
<organism evidence="2 3">
    <name type="scientific">Iphiclides podalirius</name>
    <name type="common">scarce swallowtail</name>
    <dbReference type="NCBI Taxonomy" id="110791"/>
    <lineage>
        <taxon>Eukaryota</taxon>
        <taxon>Metazoa</taxon>
        <taxon>Ecdysozoa</taxon>
        <taxon>Arthropoda</taxon>
        <taxon>Hexapoda</taxon>
        <taxon>Insecta</taxon>
        <taxon>Pterygota</taxon>
        <taxon>Neoptera</taxon>
        <taxon>Endopterygota</taxon>
        <taxon>Lepidoptera</taxon>
        <taxon>Glossata</taxon>
        <taxon>Ditrysia</taxon>
        <taxon>Papilionoidea</taxon>
        <taxon>Papilionidae</taxon>
        <taxon>Papilioninae</taxon>
        <taxon>Iphiclides</taxon>
    </lineage>
</organism>
<feature type="non-terminal residue" evidence="2">
    <location>
        <position position="135"/>
    </location>
</feature>
<keyword evidence="1" id="KW-1133">Transmembrane helix</keyword>
<keyword evidence="1" id="KW-0812">Transmembrane</keyword>
<keyword evidence="1" id="KW-0472">Membrane</keyword>
<name>A0ABN8IB07_9NEOP</name>
<accession>A0ABN8IB07</accession>